<feature type="compositionally biased region" description="Polar residues" evidence="1">
    <location>
        <begin position="425"/>
        <end position="438"/>
    </location>
</feature>
<accession>A0AAV1IZF7</accession>
<feature type="compositionally biased region" description="Polar residues" evidence="1">
    <location>
        <begin position="1424"/>
        <end position="1448"/>
    </location>
</feature>
<keyword evidence="2" id="KW-0732">Signal</keyword>
<feature type="compositionally biased region" description="Polar residues" evidence="1">
    <location>
        <begin position="1317"/>
        <end position="1381"/>
    </location>
</feature>
<feature type="compositionally biased region" description="Polar residues" evidence="1">
    <location>
        <begin position="1457"/>
        <end position="1496"/>
    </location>
</feature>
<feature type="compositionally biased region" description="Polar residues" evidence="1">
    <location>
        <begin position="845"/>
        <end position="860"/>
    </location>
</feature>
<feature type="compositionally biased region" description="Low complexity" evidence="1">
    <location>
        <begin position="1229"/>
        <end position="1264"/>
    </location>
</feature>
<feature type="compositionally biased region" description="Low complexity" evidence="1">
    <location>
        <begin position="986"/>
        <end position="1006"/>
    </location>
</feature>
<organism evidence="3 4">
    <name type="scientific">Leptosia nina</name>
    <dbReference type="NCBI Taxonomy" id="320188"/>
    <lineage>
        <taxon>Eukaryota</taxon>
        <taxon>Metazoa</taxon>
        <taxon>Ecdysozoa</taxon>
        <taxon>Arthropoda</taxon>
        <taxon>Hexapoda</taxon>
        <taxon>Insecta</taxon>
        <taxon>Pterygota</taxon>
        <taxon>Neoptera</taxon>
        <taxon>Endopterygota</taxon>
        <taxon>Lepidoptera</taxon>
        <taxon>Glossata</taxon>
        <taxon>Ditrysia</taxon>
        <taxon>Papilionoidea</taxon>
        <taxon>Pieridae</taxon>
        <taxon>Pierinae</taxon>
        <taxon>Leptosia</taxon>
    </lineage>
</organism>
<feature type="compositionally biased region" description="Low complexity" evidence="1">
    <location>
        <begin position="1408"/>
        <end position="1423"/>
    </location>
</feature>
<feature type="chain" id="PRO_5043909124" evidence="2">
    <location>
        <begin position="23"/>
        <end position="1572"/>
    </location>
</feature>
<feature type="region of interest" description="Disordered" evidence="1">
    <location>
        <begin position="845"/>
        <end position="901"/>
    </location>
</feature>
<feature type="compositionally biased region" description="Polar residues" evidence="1">
    <location>
        <begin position="949"/>
        <end position="964"/>
    </location>
</feature>
<feature type="region of interest" description="Disordered" evidence="1">
    <location>
        <begin position="1083"/>
        <end position="1111"/>
    </location>
</feature>
<feature type="compositionally biased region" description="Basic and acidic residues" evidence="1">
    <location>
        <begin position="1504"/>
        <end position="1535"/>
    </location>
</feature>
<gene>
    <name evidence="3" type="ORF">LNINA_LOCUS2502</name>
</gene>
<feature type="region of interest" description="Disordered" evidence="1">
    <location>
        <begin position="569"/>
        <end position="605"/>
    </location>
</feature>
<keyword evidence="4" id="KW-1185">Reference proteome</keyword>
<evidence type="ECO:0000313" key="3">
    <source>
        <dbReference type="EMBL" id="CAK1542625.1"/>
    </source>
</evidence>
<feature type="compositionally biased region" description="Polar residues" evidence="1">
    <location>
        <begin position="160"/>
        <end position="169"/>
    </location>
</feature>
<dbReference type="EMBL" id="CAVLEF010000003">
    <property type="protein sequence ID" value="CAK1542625.1"/>
    <property type="molecule type" value="Genomic_DNA"/>
</dbReference>
<sequence>MKPYNIITCAIIAIICILSVQGLPSSNRYKPVVNLNPEKQNVTEKPVEVRKSSLFPKNSKKYVVTESPMPGTTSSYLYKYFMVKRPLMLKFAPTARPFLKNDQTVKHQPFMKDVKFIVSTPAPWERNSKKNNEASHPIHIKANDTKQNSDSETVQKEPTSEQPRVSTTEEVPVLANKDSGDTQPQNNKTSEVIILPINLNDLKANPNAIAEEVKDIVDFMNKIHSKKNKTTDGSSSIQPEHDTMLEASSTESVTSLNPETTTTKPTTVPMTADPASYMTTINKSSIPESNKLQDSSPQNLNQNPDDDVEDIMYRIPKNDSQVPEVYGTTQNLLPESTNNEMTKNPLQEGSNNVTTEKSLPEMIILPVNVDEINSHPENIAEEIKNIMNEINMIHAQNGSDDKSTKSSPEPVTEVTTKTPEPSFITEPTTIYTSPNPENNLTREVLPEILYIPVSLEDLKPISEKTTENIISSTEAAVSEKNNSFESPITTENNKSNQESSTTPYSETSTGTTRDKTTFSTTQKSLPEVENDTTTEIIPHDIVYIPVDLNELRYHPEVIANEINDIANDINKTQPKTGNVISDHKDNKSSESSTIKQESEVTSDYSIPTQVSETTSAFTTTEFTTQETTESSSTSEITTEITSTHSESTLATQNTTPDVVLYIPVNVGDLETNPDIIKNEIQDLVNNMSNATTKNLEHLNDEVTTRQIETTTISLPTESITQNTPSTVIIQNSTSQTSTENYIVESTPADNNSENNTMTVIDNLTTEKTSSDVVFIPVNLDDIQSNPVIANEMRDIINYMNHLHPNKNNSTTETTHMEDITTEKLLPQSTNEVTTESTTIQYVTTESATTEHVVSAETSTPIREEAVTTVSHPETEVKIDTTTKPNEIPSTSPKSDKTTENSHDIVYIPVDLDELKSHPNLIVDEVKDLVNHMNGENEGNSTEARDHANTHSTTALESVTVTQETPKNDEAAENIEKNEDKSKNPEEVSTPTTTAETTVPTTSTAASNENEDDDDDIDVGYIINRNFWNKVLADQKQGKTNEITTENTIRDDILDVVYTLPKDKKKVIFALVVAITKCLVEGLPTPKQDASTTEKPAESDKSQKPLLENKPGEDVILIPVDLKELKSNPEEVYSEVKKLVDLMKSKKDKANKPDTTSSTETSPTTPANKSSSEKPTSTSGSSNTENPTTTPVNKASTDKPATTPGNKTSTESPTTTPENKSGKPSTTPDNKTSTESPTTTPENKADKSSTTPSNKSSTESPTTTPVNKASTDKPTTTPGNKPSTENPSTTPGNKSDKPSTTPGNNTSTDNPSTTPNGKASSEKPSNNSTTEKPSSTPAGSSTEKPSSKPSNDASTEKPSTTKEATTQNPTTKPANVTTTETPLTPEKDTANPQPTKNATSENPKSGNDTTPTTKAATESTTKEPSSQPTTASSEKPATNPQNASSSPSTKPKDKANTEKPTSPSSKDASTTNATTQSPNVSTENPSSTSEASTEQPTPSNNSSSEKPKSKSNEKPSGKDKPEKEESKKPEHKHDAAANKPHKHGESSTAEPGNVINENCYYCINEYFFDKPKK</sequence>
<feature type="compositionally biased region" description="Basic and acidic residues" evidence="1">
    <location>
        <begin position="141"/>
        <end position="159"/>
    </location>
</feature>
<feature type="region of interest" description="Disordered" evidence="1">
    <location>
        <begin position="472"/>
        <end position="529"/>
    </location>
</feature>
<feature type="compositionally biased region" description="Polar residues" evidence="1">
    <location>
        <begin position="1389"/>
        <end position="1407"/>
    </location>
</feature>
<feature type="compositionally biased region" description="Polar residues" evidence="1">
    <location>
        <begin position="472"/>
        <end position="498"/>
    </location>
</feature>
<feature type="compositionally biased region" description="Low complexity" evidence="1">
    <location>
        <begin position="1152"/>
        <end position="1181"/>
    </location>
</feature>
<feature type="region of interest" description="Disordered" evidence="1">
    <location>
        <begin position="247"/>
        <end position="273"/>
    </location>
</feature>
<feature type="compositionally biased region" description="Polar residues" evidence="1">
    <location>
        <begin position="1182"/>
        <end position="1204"/>
    </location>
</feature>
<feature type="region of interest" description="Disordered" evidence="1">
    <location>
        <begin position="396"/>
        <end position="438"/>
    </location>
</feature>
<feature type="compositionally biased region" description="Polar residues" evidence="1">
    <location>
        <begin position="1265"/>
        <end position="1292"/>
    </location>
</feature>
<feature type="region of interest" description="Disordered" evidence="1">
    <location>
        <begin position="334"/>
        <end position="353"/>
    </location>
</feature>
<protein>
    <submittedName>
        <fullName evidence="3">Uncharacterized protein</fullName>
    </submittedName>
</protein>
<feature type="compositionally biased region" description="Polar residues" evidence="1">
    <location>
        <begin position="589"/>
        <end position="605"/>
    </location>
</feature>
<feature type="compositionally biased region" description="Low complexity" evidence="1">
    <location>
        <begin position="408"/>
        <end position="421"/>
    </location>
</feature>
<proteinExistence type="predicted"/>
<feature type="compositionally biased region" description="Basic and acidic residues" evidence="1">
    <location>
        <begin position="965"/>
        <end position="985"/>
    </location>
</feature>
<feature type="region of interest" description="Disordered" evidence="1">
    <location>
        <begin position="931"/>
        <end position="1016"/>
    </location>
</feature>
<feature type="compositionally biased region" description="Low complexity" evidence="1">
    <location>
        <begin position="1205"/>
        <end position="1218"/>
    </location>
</feature>
<reference evidence="3 4" key="1">
    <citation type="submission" date="2023-11" db="EMBL/GenBank/DDBJ databases">
        <authorList>
            <person name="Okamura Y."/>
        </authorList>
    </citation>
    <scope>NUCLEOTIDE SEQUENCE [LARGE SCALE GENOMIC DNA]</scope>
</reference>
<evidence type="ECO:0000256" key="2">
    <source>
        <dbReference type="SAM" id="SignalP"/>
    </source>
</evidence>
<feature type="signal peptide" evidence="2">
    <location>
        <begin position="1"/>
        <end position="22"/>
    </location>
</feature>
<feature type="compositionally biased region" description="Polar residues" evidence="1">
    <location>
        <begin position="881"/>
        <end position="892"/>
    </location>
</feature>
<comment type="caution">
    <text evidence="3">The sequence shown here is derived from an EMBL/GenBank/DDBJ whole genome shotgun (WGS) entry which is preliminary data.</text>
</comment>
<feature type="compositionally biased region" description="Low complexity" evidence="1">
    <location>
        <begin position="499"/>
        <end position="511"/>
    </location>
</feature>
<feature type="region of interest" description="Disordered" evidence="1">
    <location>
        <begin position="124"/>
        <end position="188"/>
    </location>
</feature>
<name>A0AAV1IZF7_9NEOP</name>
<dbReference type="Proteomes" id="UP001497472">
    <property type="component" value="Unassembled WGS sequence"/>
</dbReference>
<feature type="compositionally biased region" description="Low complexity" evidence="1">
    <location>
        <begin position="1297"/>
        <end position="1316"/>
    </location>
</feature>
<evidence type="ECO:0000313" key="4">
    <source>
        <dbReference type="Proteomes" id="UP001497472"/>
    </source>
</evidence>
<evidence type="ECO:0000256" key="1">
    <source>
        <dbReference type="SAM" id="MobiDB-lite"/>
    </source>
</evidence>
<feature type="region of interest" description="Disordered" evidence="1">
    <location>
        <begin position="1146"/>
        <end position="1554"/>
    </location>
</feature>
<feature type="compositionally biased region" description="Low complexity" evidence="1">
    <location>
        <begin position="254"/>
        <end position="271"/>
    </location>
</feature>